<dbReference type="AlphaFoldDB" id="A0A8H8V870"/>
<comment type="caution">
    <text evidence="1">The sequence shown here is derived from an EMBL/GenBank/DDBJ whole genome shotgun (WGS) entry which is preliminary data.</text>
</comment>
<organism evidence="1 2">
    <name type="scientific">Orbilia oligospora</name>
    <name type="common">Nematode-trapping fungus</name>
    <name type="synonym">Arthrobotrys oligospora</name>
    <dbReference type="NCBI Taxonomy" id="2813651"/>
    <lineage>
        <taxon>Eukaryota</taxon>
        <taxon>Fungi</taxon>
        <taxon>Dikarya</taxon>
        <taxon>Ascomycota</taxon>
        <taxon>Pezizomycotina</taxon>
        <taxon>Orbiliomycetes</taxon>
        <taxon>Orbiliales</taxon>
        <taxon>Orbiliaceae</taxon>
        <taxon>Orbilia</taxon>
    </lineage>
</organism>
<reference evidence="1" key="1">
    <citation type="submission" date="2019-06" db="EMBL/GenBank/DDBJ databases">
        <authorList>
            <person name="Palmer J.M."/>
        </authorList>
    </citation>
    <scope>NUCLEOTIDE SEQUENCE</scope>
    <source>
        <strain evidence="1">TWF679</strain>
    </source>
</reference>
<protein>
    <submittedName>
        <fullName evidence="1">Uncharacterized protein</fullName>
    </submittedName>
</protein>
<proteinExistence type="predicted"/>
<evidence type="ECO:0000313" key="1">
    <source>
        <dbReference type="EMBL" id="KAF3209933.1"/>
    </source>
</evidence>
<evidence type="ECO:0000313" key="2">
    <source>
        <dbReference type="Proteomes" id="UP000614610"/>
    </source>
</evidence>
<accession>A0A8H8V870</accession>
<sequence length="86" mass="9757">MPPLDSFSEVILYDPSKIVFRLADNYVPEPYVVRGLWDPAAYSDHQVDFYGPEGRLHLRRNDGSTRRTVRTEGKTGDNDIVFANAA</sequence>
<name>A0A8H8V870_ORBOL</name>
<dbReference type="Proteomes" id="UP000614610">
    <property type="component" value="Unassembled WGS sequence"/>
</dbReference>
<gene>
    <name evidence="1" type="ORF">TWF679_007157</name>
</gene>
<dbReference type="EMBL" id="WIWT01000040">
    <property type="protein sequence ID" value="KAF3209933.1"/>
    <property type="molecule type" value="Genomic_DNA"/>
</dbReference>